<evidence type="ECO:0000256" key="3">
    <source>
        <dbReference type="ARBA" id="ARBA00022697"/>
    </source>
</evidence>
<dbReference type="AlphaFoldDB" id="A9GR62"/>
<feature type="domain" description="Aminoglycoside phosphotransferase" evidence="9">
    <location>
        <begin position="39"/>
        <end position="294"/>
    </location>
</feature>
<dbReference type="InterPro" id="IPR002575">
    <property type="entry name" value="Aminoglycoside_PTrfase"/>
</dbReference>
<evidence type="ECO:0000256" key="2">
    <source>
        <dbReference type="ARBA" id="ARBA00022679"/>
    </source>
</evidence>
<comment type="similarity">
    <text evidence="7 8">Belongs to the pseudomonas-type ThrB family.</text>
</comment>
<keyword evidence="6 8" id="KW-0067">ATP-binding</keyword>
<dbReference type="GO" id="GO:0009088">
    <property type="term" value="P:threonine biosynthetic process"/>
    <property type="evidence" value="ECO:0007669"/>
    <property type="project" value="UniProtKB-UniRule"/>
</dbReference>
<keyword evidence="1 8" id="KW-0028">Amino-acid biosynthesis</keyword>
<evidence type="ECO:0000313" key="11">
    <source>
        <dbReference type="Proteomes" id="UP000002139"/>
    </source>
</evidence>
<comment type="pathway">
    <text evidence="8">Amino-acid biosynthesis; L-threonine biosynthesis; L-threonine from L-aspartate: step 4/5.</text>
</comment>
<dbReference type="PANTHER" id="PTHR21064">
    <property type="entry name" value="AMINOGLYCOSIDE PHOSPHOTRANSFERASE DOMAIN-CONTAINING PROTEIN-RELATED"/>
    <property type="match status" value="1"/>
</dbReference>
<keyword evidence="11" id="KW-1185">Reference proteome</keyword>
<dbReference type="InterPro" id="IPR005280">
    <property type="entry name" value="Homoserine_kinase_II"/>
</dbReference>
<accession>A9GR62</accession>
<keyword evidence="4 8" id="KW-0547">Nucleotide-binding</keyword>
<evidence type="ECO:0000256" key="6">
    <source>
        <dbReference type="ARBA" id="ARBA00022840"/>
    </source>
</evidence>
<dbReference type="Gene3D" id="3.30.200.20">
    <property type="entry name" value="Phosphorylase Kinase, domain 1"/>
    <property type="match status" value="1"/>
</dbReference>
<dbReference type="HAMAP" id="MF_00301">
    <property type="entry name" value="Homoser_kinase_2"/>
    <property type="match status" value="1"/>
</dbReference>
<dbReference type="PANTHER" id="PTHR21064:SF6">
    <property type="entry name" value="AMINOGLYCOSIDE PHOSPHOTRANSFERASE DOMAIN-CONTAINING PROTEIN"/>
    <property type="match status" value="1"/>
</dbReference>
<sequence>MEAARETRLPCAAMAILTPLSLADARRIGALYGLEIADVRGLLAGSVNSNFALTLADGRGQVFLRVYEEQQLGAASREARMLEHLAAGGVATPQPLRRRDAAPSDTDAASDGAAFVAEHAGKPVALFPWVGGASLCQARVTPDATRRVGAALARVHLVGASFEGANASRFDLDGLDQRLRGLRSPAGARSTAPAPALPPDVAAAVDELTGRLERIRAAAPRTPGPQTLIHGDLFRDNVLWEAGEISALLDFESASRGSAAFDLAVTMLAWCFGDDLDPDLVSALAAGYTAVRPLSTEERDRLFHESVIAALRFSITRITDFELRPKGSGVYKDFRRFLARQRTLERLGPEGLLALLGV</sequence>
<dbReference type="EC" id="2.7.1.39" evidence="8"/>
<dbReference type="InterPro" id="IPR050249">
    <property type="entry name" value="Pseudomonas-type_ThrB"/>
</dbReference>
<evidence type="ECO:0000256" key="5">
    <source>
        <dbReference type="ARBA" id="ARBA00022777"/>
    </source>
</evidence>
<dbReference type="CDD" id="cd05153">
    <property type="entry name" value="HomoserineK_II"/>
    <property type="match status" value="1"/>
</dbReference>
<evidence type="ECO:0000256" key="1">
    <source>
        <dbReference type="ARBA" id="ARBA00022605"/>
    </source>
</evidence>
<dbReference type="Proteomes" id="UP000002139">
    <property type="component" value="Chromosome"/>
</dbReference>
<proteinExistence type="inferred from homology"/>
<evidence type="ECO:0000256" key="4">
    <source>
        <dbReference type="ARBA" id="ARBA00022741"/>
    </source>
</evidence>
<comment type="catalytic activity">
    <reaction evidence="8">
        <text>L-homoserine + ATP = O-phospho-L-homoserine + ADP + H(+)</text>
        <dbReference type="Rhea" id="RHEA:13985"/>
        <dbReference type="ChEBI" id="CHEBI:15378"/>
        <dbReference type="ChEBI" id="CHEBI:30616"/>
        <dbReference type="ChEBI" id="CHEBI:57476"/>
        <dbReference type="ChEBI" id="CHEBI:57590"/>
        <dbReference type="ChEBI" id="CHEBI:456216"/>
        <dbReference type="EC" id="2.7.1.39"/>
    </reaction>
</comment>
<organism evidence="10 11">
    <name type="scientific">Sorangium cellulosum (strain So ce56)</name>
    <name type="common">Polyangium cellulosum (strain So ce56)</name>
    <dbReference type="NCBI Taxonomy" id="448385"/>
    <lineage>
        <taxon>Bacteria</taxon>
        <taxon>Pseudomonadati</taxon>
        <taxon>Myxococcota</taxon>
        <taxon>Polyangia</taxon>
        <taxon>Polyangiales</taxon>
        <taxon>Polyangiaceae</taxon>
        <taxon>Sorangium</taxon>
    </lineage>
</organism>
<keyword evidence="3 8" id="KW-0791">Threonine biosynthesis</keyword>
<dbReference type="KEGG" id="scl:sce0389"/>
<dbReference type="STRING" id="448385.sce0389"/>
<dbReference type="UniPathway" id="UPA00050">
    <property type="reaction ID" value="UER00064"/>
</dbReference>
<dbReference type="Gene3D" id="3.90.1200.10">
    <property type="match status" value="1"/>
</dbReference>
<evidence type="ECO:0000313" key="10">
    <source>
        <dbReference type="EMBL" id="CAN90546.1"/>
    </source>
</evidence>
<dbReference type="GO" id="GO:0005524">
    <property type="term" value="F:ATP binding"/>
    <property type="evidence" value="ECO:0007669"/>
    <property type="project" value="UniProtKB-KW"/>
</dbReference>
<dbReference type="HOGENOM" id="CLU_053300_0_0_7"/>
<keyword evidence="5 8" id="KW-0418">Kinase</keyword>
<reference evidence="10 11" key="1">
    <citation type="journal article" date="2007" name="Nat. Biotechnol.">
        <title>Complete genome sequence of the myxobacterium Sorangium cellulosum.</title>
        <authorList>
            <person name="Schneiker S."/>
            <person name="Perlova O."/>
            <person name="Kaiser O."/>
            <person name="Gerth K."/>
            <person name="Alici A."/>
            <person name="Altmeyer M.O."/>
            <person name="Bartels D."/>
            <person name="Bekel T."/>
            <person name="Beyer S."/>
            <person name="Bode E."/>
            <person name="Bode H.B."/>
            <person name="Bolten C.J."/>
            <person name="Choudhuri J.V."/>
            <person name="Doss S."/>
            <person name="Elnakady Y.A."/>
            <person name="Frank B."/>
            <person name="Gaigalat L."/>
            <person name="Goesmann A."/>
            <person name="Groeger C."/>
            <person name="Gross F."/>
            <person name="Jelsbak L."/>
            <person name="Jelsbak L."/>
            <person name="Kalinowski J."/>
            <person name="Kegler C."/>
            <person name="Knauber T."/>
            <person name="Konietzny S."/>
            <person name="Kopp M."/>
            <person name="Krause L."/>
            <person name="Krug D."/>
            <person name="Linke B."/>
            <person name="Mahmud T."/>
            <person name="Martinez-Arias R."/>
            <person name="McHardy A.C."/>
            <person name="Merai M."/>
            <person name="Meyer F."/>
            <person name="Mormann S."/>
            <person name="Munoz-Dorado J."/>
            <person name="Perez J."/>
            <person name="Pradella S."/>
            <person name="Rachid S."/>
            <person name="Raddatz G."/>
            <person name="Rosenau F."/>
            <person name="Rueckert C."/>
            <person name="Sasse F."/>
            <person name="Scharfe M."/>
            <person name="Schuster S.C."/>
            <person name="Suen G."/>
            <person name="Treuner-Lange A."/>
            <person name="Velicer G.J."/>
            <person name="Vorholter F.-J."/>
            <person name="Weissman K.J."/>
            <person name="Welch R.D."/>
            <person name="Wenzel S.C."/>
            <person name="Whitworth D.E."/>
            <person name="Wilhelm S."/>
            <person name="Wittmann C."/>
            <person name="Bloecker H."/>
            <person name="Puehler A."/>
            <person name="Mueller R."/>
        </authorList>
    </citation>
    <scope>NUCLEOTIDE SEQUENCE [LARGE SCALE GENOMIC DNA]</scope>
    <source>
        <strain evidence="11">So ce56</strain>
    </source>
</reference>
<gene>
    <name evidence="8" type="primary">thrB</name>
    <name evidence="10" type="ordered locus">sce0389</name>
</gene>
<dbReference type="eggNOG" id="COG2334">
    <property type="taxonomic scope" value="Bacteria"/>
</dbReference>
<name>A9GR62_SORC5</name>
<dbReference type="Pfam" id="PF01636">
    <property type="entry name" value="APH"/>
    <property type="match status" value="1"/>
</dbReference>
<keyword evidence="2 8" id="KW-0808">Transferase</keyword>
<evidence type="ECO:0000259" key="9">
    <source>
        <dbReference type="Pfam" id="PF01636"/>
    </source>
</evidence>
<dbReference type="SUPFAM" id="SSF56112">
    <property type="entry name" value="Protein kinase-like (PK-like)"/>
    <property type="match status" value="1"/>
</dbReference>
<dbReference type="InterPro" id="IPR011009">
    <property type="entry name" value="Kinase-like_dom_sf"/>
</dbReference>
<dbReference type="GO" id="GO:0004413">
    <property type="term" value="F:homoserine kinase activity"/>
    <property type="evidence" value="ECO:0007669"/>
    <property type="project" value="UniProtKB-UniRule"/>
</dbReference>
<protein>
    <recommendedName>
        <fullName evidence="8">Homoserine kinase</fullName>
        <shortName evidence="8">HK</shortName>
        <shortName evidence="8">HSK</shortName>
        <ecNumber evidence="8">2.7.1.39</ecNumber>
    </recommendedName>
</protein>
<evidence type="ECO:0000256" key="8">
    <source>
        <dbReference type="HAMAP-Rule" id="MF_00301"/>
    </source>
</evidence>
<evidence type="ECO:0000256" key="7">
    <source>
        <dbReference type="ARBA" id="ARBA00038240"/>
    </source>
</evidence>
<dbReference type="EMBL" id="AM746676">
    <property type="protein sequence ID" value="CAN90546.1"/>
    <property type="molecule type" value="Genomic_DNA"/>
</dbReference>